<feature type="non-terminal residue" evidence="1">
    <location>
        <position position="24"/>
    </location>
</feature>
<evidence type="ECO:0000313" key="2">
    <source>
        <dbReference type="Proteomes" id="UP000663891"/>
    </source>
</evidence>
<organism evidence="1 2">
    <name type="scientific">Adineta steineri</name>
    <dbReference type="NCBI Taxonomy" id="433720"/>
    <lineage>
        <taxon>Eukaryota</taxon>
        <taxon>Metazoa</taxon>
        <taxon>Spiralia</taxon>
        <taxon>Gnathifera</taxon>
        <taxon>Rotifera</taxon>
        <taxon>Eurotatoria</taxon>
        <taxon>Bdelloidea</taxon>
        <taxon>Adinetida</taxon>
        <taxon>Adinetidae</taxon>
        <taxon>Adineta</taxon>
    </lineage>
</organism>
<dbReference type="Proteomes" id="UP000663891">
    <property type="component" value="Unassembled WGS sequence"/>
</dbReference>
<reference evidence="1" key="1">
    <citation type="submission" date="2021-02" db="EMBL/GenBank/DDBJ databases">
        <authorList>
            <person name="Nowell W R."/>
        </authorList>
    </citation>
    <scope>NUCLEOTIDE SEQUENCE</scope>
</reference>
<comment type="caution">
    <text evidence="1">The sequence shown here is derived from an EMBL/GenBank/DDBJ whole genome shotgun (WGS) entry which is preliminary data.</text>
</comment>
<dbReference type="EMBL" id="CAJNON010005706">
    <property type="protein sequence ID" value="CAF1536751.1"/>
    <property type="molecule type" value="Genomic_DNA"/>
</dbReference>
<name>A0A815VUH9_9BILA</name>
<feature type="non-terminal residue" evidence="1">
    <location>
        <position position="1"/>
    </location>
</feature>
<gene>
    <name evidence="1" type="ORF">VCS650_LOCUS43890</name>
</gene>
<accession>A0A815VUH9</accession>
<proteinExistence type="predicted"/>
<evidence type="ECO:0000313" key="1">
    <source>
        <dbReference type="EMBL" id="CAF1536751.1"/>
    </source>
</evidence>
<sequence>AVCNWDAFSNPNPNPQLLIGALGP</sequence>
<dbReference type="AlphaFoldDB" id="A0A815VUH9"/>
<protein>
    <submittedName>
        <fullName evidence="1">Uncharacterized protein</fullName>
    </submittedName>
</protein>